<organism evidence="3 4">
    <name type="scientific">Prymnesium parvum</name>
    <name type="common">Toxic golden alga</name>
    <dbReference type="NCBI Taxonomy" id="97485"/>
    <lineage>
        <taxon>Eukaryota</taxon>
        <taxon>Haptista</taxon>
        <taxon>Haptophyta</taxon>
        <taxon>Prymnesiophyceae</taxon>
        <taxon>Prymnesiales</taxon>
        <taxon>Prymnesiaceae</taxon>
        <taxon>Prymnesium</taxon>
    </lineage>
</organism>
<feature type="compositionally biased region" description="Acidic residues" evidence="1">
    <location>
        <begin position="173"/>
        <end position="211"/>
    </location>
</feature>
<feature type="signal peptide" evidence="2">
    <location>
        <begin position="1"/>
        <end position="19"/>
    </location>
</feature>
<evidence type="ECO:0000256" key="2">
    <source>
        <dbReference type="SAM" id="SignalP"/>
    </source>
</evidence>
<dbReference type="AlphaFoldDB" id="A0AB34KAI6"/>
<accession>A0AB34KAI6</accession>
<sequence>MMRASVAALLLLLLRPASPHATGADPRPPATPTAWARRPSLEGVLERCSRGAHAMRSACGRAALAPRAAARASASGLHSLAVGLGKVVEAGADSEQPRAWMALVAGAACAALSLVAAAACVTLAACELAARAGKHAALCVVEQASASAQLGGSLSSLQMRVHEGMRSLVEATEPTDDLDGFASEEEDPDDRGDAELTDPESSEERTDDDDSPWSPADPSPSRWPALPDSSSGSEYDDEEQTEQSQPEVWPRLNVPRGGAHKHRMTTILPGVHVYV</sequence>
<keyword evidence="4" id="KW-1185">Reference proteome</keyword>
<evidence type="ECO:0000313" key="3">
    <source>
        <dbReference type="EMBL" id="KAL1530899.1"/>
    </source>
</evidence>
<name>A0AB34KAI6_PRYPA</name>
<protein>
    <submittedName>
        <fullName evidence="3">Uncharacterized protein</fullName>
    </submittedName>
</protein>
<reference evidence="3 4" key="1">
    <citation type="journal article" date="2024" name="Science">
        <title>Giant polyketide synthase enzymes in the biosynthesis of giant marine polyether toxins.</title>
        <authorList>
            <person name="Fallon T.R."/>
            <person name="Shende V.V."/>
            <person name="Wierzbicki I.H."/>
            <person name="Pendleton A.L."/>
            <person name="Watervoot N.F."/>
            <person name="Auber R.P."/>
            <person name="Gonzalez D.J."/>
            <person name="Wisecaver J.H."/>
            <person name="Moore B.S."/>
        </authorList>
    </citation>
    <scope>NUCLEOTIDE SEQUENCE [LARGE SCALE GENOMIC DNA]</scope>
    <source>
        <strain evidence="3 4">12B1</strain>
    </source>
</reference>
<evidence type="ECO:0000256" key="1">
    <source>
        <dbReference type="SAM" id="MobiDB-lite"/>
    </source>
</evidence>
<feature type="compositionally biased region" description="Low complexity" evidence="1">
    <location>
        <begin position="212"/>
        <end position="233"/>
    </location>
</feature>
<feature type="region of interest" description="Disordered" evidence="1">
    <location>
        <begin position="171"/>
        <end position="261"/>
    </location>
</feature>
<feature type="chain" id="PRO_5044346587" evidence="2">
    <location>
        <begin position="20"/>
        <end position="275"/>
    </location>
</feature>
<comment type="caution">
    <text evidence="3">The sequence shown here is derived from an EMBL/GenBank/DDBJ whole genome shotgun (WGS) entry which is preliminary data.</text>
</comment>
<dbReference type="Proteomes" id="UP001515480">
    <property type="component" value="Unassembled WGS sequence"/>
</dbReference>
<keyword evidence="2" id="KW-0732">Signal</keyword>
<evidence type="ECO:0000313" key="4">
    <source>
        <dbReference type="Proteomes" id="UP001515480"/>
    </source>
</evidence>
<proteinExistence type="predicted"/>
<dbReference type="EMBL" id="JBGBPQ010000001">
    <property type="protein sequence ID" value="KAL1530899.1"/>
    <property type="molecule type" value="Genomic_DNA"/>
</dbReference>
<gene>
    <name evidence="3" type="ORF">AB1Y20_001790</name>
</gene>